<evidence type="ECO:0000313" key="3">
    <source>
        <dbReference type="Proteomes" id="UP000274909"/>
    </source>
</evidence>
<organism evidence="2 3">
    <name type="scientific">Labedella endophytica</name>
    <dbReference type="NCBI Taxonomy" id="1523160"/>
    <lineage>
        <taxon>Bacteria</taxon>
        <taxon>Bacillati</taxon>
        <taxon>Actinomycetota</taxon>
        <taxon>Actinomycetes</taxon>
        <taxon>Micrococcales</taxon>
        <taxon>Microbacteriaceae</taxon>
        <taxon>Labedella</taxon>
    </lineage>
</organism>
<dbReference type="InterPro" id="IPR032330">
    <property type="entry name" value="EF-G-binding_C"/>
</dbReference>
<reference evidence="2 3" key="1">
    <citation type="submission" date="2018-12" db="EMBL/GenBank/DDBJ databases">
        <authorList>
            <person name="Li F."/>
        </authorList>
    </citation>
    <scope>NUCLEOTIDE SEQUENCE [LARGE SCALE GENOMIC DNA]</scope>
    <source>
        <strain evidence="2 3">EGI 6500705</strain>
    </source>
</reference>
<feature type="domain" description="Elongation factor G-binding protein C-terminal treble-clef zinc-finger" evidence="1">
    <location>
        <begin position="8"/>
        <end position="158"/>
    </location>
</feature>
<dbReference type="OrthoDB" id="4171838at2"/>
<accession>A0A433JVW5</accession>
<dbReference type="EMBL" id="RZGZ01000001">
    <property type="protein sequence ID" value="RUR03229.1"/>
    <property type="molecule type" value="Genomic_DNA"/>
</dbReference>
<protein>
    <submittedName>
        <fullName evidence="2">FBP domain-containing protein</fullName>
    </submittedName>
</protein>
<dbReference type="AlphaFoldDB" id="A0A433JVW5"/>
<evidence type="ECO:0000259" key="1">
    <source>
        <dbReference type="Pfam" id="PF16571"/>
    </source>
</evidence>
<evidence type="ECO:0000313" key="2">
    <source>
        <dbReference type="EMBL" id="RUR03229.1"/>
    </source>
</evidence>
<gene>
    <name evidence="2" type="ORF">ELQ94_01355</name>
</gene>
<dbReference type="Proteomes" id="UP000274909">
    <property type="component" value="Unassembled WGS sequence"/>
</dbReference>
<keyword evidence="3" id="KW-1185">Reference proteome</keyword>
<proteinExistence type="predicted"/>
<name>A0A433JVW5_9MICO</name>
<comment type="caution">
    <text evidence="2">The sequence shown here is derived from an EMBL/GenBank/DDBJ whole genome shotgun (WGS) entry which is preliminary data.</text>
</comment>
<dbReference type="RefSeq" id="WP_127046416.1">
    <property type="nucleotide sequence ID" value="NZ_RZGZ01000001.1"/>
</dbReference>
<sequence length="163" mass="18027">MRPLTEKDIRSSVVNASLRERNAIVPPLDLVELDWDKLDYLGWRDPKAPAVGYVVTHLGDEPVGILLRQSGDRPGARAQCSWCEDVTLPNDVVLFSARRSGRAGRNGDTVATLVCANFECSRNVRVLPPSAYLGFDREAAREHRIEVLRSRVASFAGDIARDA</sequence>
<dbReference type="Pfam" id="PF16571">
    <property type="entry name" value="FBP_C"/>
    <property type="match status" value="1"/>
</dbReference>